<evidence type="ECO:0000313" key="1">
    <source>
        <dbReference type="EMBL" id="KAH7912505.1"/>
    </source>
</evidence>
<proteinExistence type="predicted"/>
<reference evidence="1" key="1">
    <citation type="journal article" date="2021" name="New Phytol.">
        <title>Evolutionary innovations through gain and loss of genes in the ectomycorrhizal Boletales.</title>
        <authorList>
            <person name="Wu G."/>
            <person name="Miyauchi S."/>
            <person name="Morin E."/>
            <person name="Kuo A."/>
            <person name="Drula E."/>
            <person name="Varga T."/>
            <person name="Kohler A."/>
            <person name="Feng B."/>
            <person name="Cao Y."/>
            <person name="Lipzen A."/>
            <person name="Daum C."/>
            <person name="Hundley H."/>
            <person name="Pangilinan J."/>
            <person name="Johnson J."/>
            <person name="Barry K."/>
            <person name="LaButti K."/>
            <person name="Ng V."/>
            <person name="Ahrendt S."/>
            <person name="Min B."/>
            <person name="Choi I.G."/>
            <person name="Park H."/>
            <person name="Plett J.M."/>
            <person name="Magnuson J."/>
            <person name="Spatafora J.W."/>
            <person name="Nagy L.G."/>
            <person name="Henrissat B."/>
            <person name="Grigoriev I.V."/>
            <person name="Yang Z.L."/>
            <person name="Xu J."/>
            <person name="Martin F.M."/>
        </authorList>
    </citation>
    <scope>NUCLEOTIDE SEQUENCE</scope>
    <source>
        <strain evidence="1">ATCC 28755</strain>
    </source>
</reference>
<accession>A0ACB8AH00</accession>
<protein>
    <submittedName>
        <fullName evidence="1">Uncharacterized protein</fullName>
    </submittedName>
</protein>
<name>A0ACB8AH00_9AGAM</name>
<organism evidence="1 2">
    <name type="scientific">Hygrophoropsis aurantiaca</name>
    <dbReference type="NCBI Taxonomy" id="72124"/>
    <lineage>
        <taxon>Eukaryota</taxon>
        <taxon>Fungi</taxon>
        <taxon>Dikarya</taxon>
        <taxon>Basidiomycota</taxon>
        <taxon>Agaricomycotina</taxon>
        <taxon>Agaricomycetes</taxon>
        <taxon>Agaricomycetidae</taxon>
        <taxon>Boletales</taxon>
        <taxon>Coniophorineae</taxon>
        <taxon>Hygrophoropsidaceae</taxon>
        <taxon>Hygrophoropsis</taxon>
    </lineage>
</organism>
<sequence>MTLRLRVICLCLALCIAQAAAKCYMSLYPEENYGGVPYEYVGDGEADCVKIDKGSSVKIHSFHFTASKSHKLTLWGGAGCSKSKDWLGESVGSWSVDKMSKNATKLSSFSVFYYL</sequence>
<dbReference type="Proteomes" id="UP000790377">
    <property type="component" value="Unassembled WGS sequence"/>
</dbReference>
<comment type="caution">
    <text evidence="1">The sequence shown here is derived from an EMBL/GenBank/DDBJ whole genome shotgun (WGS) entry which is preliminary data.</text>
</comment>
<gene>
    <name evidence="1" type="ORF">BJ138DRAFT_1148262</name>
</gene>
<evidence type="ECO:0000313" key="2">
    <source>
        <dbReference type="Proteomes" id="UP000790377"/>
    </source>
</evidence>
<dbReference type="EMBL" id="MU267650">
    <property type="protein sequence ID" value="KAH7912505.1"/>
    <property type="molecule type" value="Genomic_DNA"/>
</dbReference>
<keyword evidence="2" id="KW-1185">Reference proteome</keyword>
<feature type="non-terminal residue" evidence="1">
    <location>
        <position position="115"/>
    </location>
</feature>